<accession>A0A401SRQ3</accession>
<evidence type="ECO:0000256" key="3">
    <source>
        <dbReference type="SAM" id="MobiDB-lite"/>
    </source>
</evidence>
<organism evidence="6 7">
    <name type="scientific">Chiloscyllium punctatum</name>
    <name type="common">Brownbanded bambooshark</name>
    <name type="synonym">Hemiscyllium punctatum</name>
    <dbReference type="NCBI Taxonomy" id="137246"/>
    <lineage>
        <taxon>Eukaryota</taxon>
        <taxon>Metazoa</taxon>
        <taxon>Chordata</taxon>
        <taxon>Craniata</taxon>
        <taxon>Vertebrata</taxon>
        <taxon>Chondrichthyes</taxon>
        <taxon>Elasmobranchii</taxon>
        <taxon>Galeomorphii</taxon>
        <taxon>Galeoidea</taxon>
        <taxon>Orectolobiformes</taxon>
        <taxon>Hemiscylliidae</taxon>
        <taxon>Chiloscyllium</taxon>
    </lineage>
</organism>
<dbReference type="AlphaFoldDB" id="A0A401SRQ3"/>
<feature type="region of interest" description="Disordered" evidence="3">
    <location>
        <begin position="330"/>
        <end position="410"/>
    </location>
</feature>
<feature type="compositionally biased region" description="Polar residues" evidence="3">
    <location>
        <begin position="340"/>
        <end position="349"/>
    </location>
</feature>
<evidence type="ECO:0000256" key="1">
    <source>
        <dbReference type="ARBA" id="ARBA00022443"/>
    </source>
</evidence>
<dbReference type="Pfam" id="PF00787">
    <property type="entry name" value="PX"/>
    <property type="match status" value="1"/>
</dbReference>
<dbReference type="InterPro" id="IPR036028">
    <property type="entry name" value="SH3-like_dom_sf"/>
</dbReference>
<feature type="domain" description="PX" evidence="5">
    <location>
        <begin position="1"/>
        <end position="126"/>
    </location>
</feature>
<evidence type="ECO:0000313" key="7">
    <source>
        <dbReference type="Proteomes" id="UP000287033"/>
    </source>
</evidence>
<dbReference type="SUPFAM" id="SSF64268">
    <property type="entry name" value="PX domain"/>
    <property type="match status" value="1"/>
</dbReference>
<dbReference type="GO" id="GO:0035091">
    <property type="term" value="F:phosphatidylinositol binding"/>
    <property type="evidence" value="ECO:0007669"/>
    <property type="project" value="InterPro"/>
</dbReference>
<dbReference type="Gene3D" id="3.30.1520.10">
    <property type="entry name" value="Phox-like domain"/>
    <property type="match status" value="1"/>
</dbReference>
<dbReference type="PROSITE" id="PS50195">
    <property type="entry name" value="PX"/>
    <property type="match status" value="1"/>
</dbReference>
<dbReference type="PANTHER" id="PTHR15706">
    <property type="entry name" value="SH3 MULTIPLE DOMAIN"/>
    <property type="match status" value="1"/>
</dbReference>
<dbReference type="PANTHER" id="PTHR15706:SF10">
    <property type="entry name" value="NADPH OXIDASE ORGANIZER 1"/>
    <property type="match status" value="1"/>
</dbReference>
<dbReference type="InterPro" id="IPR035758">
    <property type="entry name" value="NoxO1_SH3_2"/>
</dbReference>
<evidence type="ECO:0000259" key="4">
    <source>
        <dbReference type="PROSITE" id="PS50002"/>
    </source>
</evidence>
<proteinExistence type="predicted"/>
<comment type="caution">
    <text evidence="6">The sequence shown here is derived from an EMBL/GenBank/DDBJ whole genome shotgun (WGS) entry which is preliminary data.</text>
</comment>
<dbReference type="GO" id="GO:0016176">
    <property type="term" value="F:superoxide-generating NADPH oxidase activator activity"/>
    <property type="evidence" value="ECO:0007669"/>
    <property type="project" value="TreeGrafter"/>
</dbReference>
<evidence type="ECO:0000313" key="6">
    <source>
        <dbReference type="EMBL" id="GCC33080.1"/>
    </source>
</evidence>
<dbReference type="InterPro" id="IPR001452">
    <property type="entry name" value="SH3_domain"/>
</dbReference>
<dbReference type="InterPro" id="IPR051228">
    <property type="entry name" value="NADPH_Oxidase/PX-Domain"/>
</dbReference>
<dbReference type="OMA" id="TLYCAVR"/>
<feature type="domain" description="SH3" evidence="4">
    <location>
        <begin position="238"/>
        <end position="297"/>
    </location>
</feature>
<keyword evidence="1 2" id="KW-0728">SH3 domain</keyword>
<gene>
    <name evidence="6" type="ORF">chiPu_0011547</name>
</gene>
<dbReference type="FunFam" id="2.30.30.40:FF:000219">
    <property type="entry name" value="NADPH oxidase organizer 1"/>
    <property type="match status" value="1"/>
</dbReference>
<dbReference type="GO" id="GO:0005737">
    <property type="term" value="C:cytoplasm"/>
    <property type="evidence" value="ECO:0007669"/>
    <property type="project" value="TreeGrafter"/>
</dbReference>
<dbReference type="CDD" id="cd12024">
    <property type="entry name" value="SH3_NoxO1_2"/>
    <property type="match status" value="1"/>
</dbReference>
<dbReference type="InterPro" id="IPR036871">
    <property type="entry name" value="PX_dom_sf"/>
</dbReference>
<dbReference type="SMART" id="SM00326">
    <property type="entry name" value="SH3"/>
    <property type="match status" value="2"/>
</dbReference>
<protein>
    <recommendedName>
        <fullName evidence="8">NADPH oxidase organizer 1</fullName>
    </recommendedName>
</protein>
<reference evidence="6 7" key="1">
    <citation type="journal article" date="2018" name="Nat. Ecol. Evol.">
        <title>Shark genomes provide insights into elasmobranch evolution and the origin of vertebrates.</title>
        <authorList>
            <person name="Hara Y"/>
            <person name="Yamaguchi K"/>
            <person name="Onimaru K"/>
            <person name="Kadota M"/>
            <person name="Koyanagi M"/>
            <person name="Keeley SD"/>
            <person name="Tatsumi K"/>
            <person name="Tanaka K"/>
            <person name="Motone F"/>
            <person name="Kageyama Y"/>
            <person name="Nozu R"/>
            <person name="Adachi N"/>
            <person name="Nishimura O"/>
            <person name="Nakagawa R"/>
            <person name="Tanegashima C"/>
            <person name="Kiyatake I"/>
            <person name="Matsumoto R"/>
            <person name="Murakumo K"/>
            <person name="Nishida K"/>
            <person name="Terakita A"/>
            <person name="Kuratani S"/>
            <person name="Sato K"/>
            <person name="Hyodo S Kuraku.S."/>
        </authorList>
    </citation>
    <scope>NUCLEOTIDE SEQUENCE [LARGE SCALE GENOMIC DNA]</scope>
</reference>
<dbReference type="GO" id="GO:0042554">
    <property type="term" value="P:superoxide anion generation"/>
    <property type="evidence" value="ECO:0007669"/>
    <property type="project" value="TreeGrafter"/>
</dbReference>
<sequence>MSKRFPLQVRIIGLMQHKKLKTYLASVLWSDQNDVIVYRTFTEFKKLHKTIVKKYPLEAGRIKKSDRILPKFQDISRREKRQARVSRSVLRIGMLQEYCDRLLTSSTKITEDRDIVQFFLATNSDLAPSFPSDSVIVMPSAVEKRRETLRRSAKTGAQSITQPMASENYRCIAPYETKDTKNRPFKVLEDETVDVIAKNTSGWWLVENEEKQLAWFPAPYLKKCLSSVRSGDSFIETSGKSQYYAVKSYEKKNEDELSMHVGVIVDVLKKSSDGWWFIRYDGQSGYVPSVYLQPYKNPHSKLQILTKPVRCASTPDLTITVDNSSVLSSVEKQKLRRSQDSSPTKTTGVTLKLQRQKSKSSTYLPDENLSEGELSLPNSDESDSRTESLCDDSSDKSESTENDSLPDSYHVLKGSDNVARLFENLTVSAETMSKNDSGVENMDLSDSPDASANVEVPATDMTPRIPPRPHRQEILSRCTTFTKNMVLRSQNLPTFQSYITEP</sequence>
<dbReference type="Pfam" id="PF00018">
    <property type="entry name" value="SH3_1"/>
    <property type="match status" value="1"/>
</dbReference>
<dbReference type="InterPro" id="IPR001683">
    <property type="entry name" value="PX_dom"/>
</dbReference>
<dbReference type="SUPFAM" id="SSF50044">
    <property type="entry name" value="SH3-domain"/>
    <property type="match status" value="2"/>
</dbReference>
<evidence type="ECO:0000256" key="2">
    <source>
        <dbReference type="PROSITE-ProRule" id="PRU00192"/>
    </source>
</evidence>
<dbReference type="EMBL" id="BEZZ01000484">
    <property type="protein sequence ID" value="GCC33080.1"/>
    <property type="molecule type" value="Genomic_DNA"/>
</dbReference>
<feature type="domain" description="SH3" evidence="4">
    <location>
        <begin position="164"/>
        <end position="226"/>
    </location>
</feature>
<dbReference type="PROSITE" id="PS50002">
    <property type="entry name" value="SH3"/>
    <property type="match status" value="2"/>
</dbReference>
<feature type="compositionally biased region" description="Basic and acidic residues" evidence="3">
    <location>
        <begin position="382"/>
        <end position="399"/>
    </location>
</feature>
<evidence type="ECO:0008006" key="8">
    <source>
        <dbReference type="Google" id="ProtNLM"/>
    </source>
</evidence>
<dbReference type="FunFam" id="2.30.30.40:FF:000233">
    <property type="entry name" value="NADPH oxidase organizer 1"/>
    <property type="match status" value="1"/>
</dbReference>
<dbReference type="OrthoDB" id="10255964at2759"/>
<dbReference type="Gene3D" id="2.30.30.40">
    <property type="entry name" value="SH3 Domains"/>
    <property type="match status" value="2"/>
</dbReference>
<evidence type="ECO:0000259" key="5">
    <source>
        <dbReference type="PROSITE" id="PS50195"/>
    </source>
</evidence>
<keyword evidence="7" id="KW-1185">Reference proteome</keyword>
<dbReference type="STRING" id="137246.A0A401SRQ3"/>
<name>A0A401SRQ3_CHIPU</name>
<dbReference type="Proteomes" id="UP000287033">
    <property type="component" value="Unassembled WGS sequence"/>
</dbReference>